<organism evidence="4 5">
    <name type="scientific">Microbotryum intermedium</name>
    <dbReference type="NCBI Taxonomy" id="269621"/>
    <lineage>
        <taxon>Eukaryota</taxon>
        <taxon>Fungi</taxon>
        <taxon>Dikarya</taxon>
        <taxon>Basidiomycota</taxon>
        <taxon>Pucciniomycotina</taxon>
        <taxon>Microbotryomycetes</taxon>
        <taxon>Microbotryales</taxon>
        <taxon>Microbotryaceae</taxon>
        <taxon>Microbotryum</taxon>
    </lineage>
</organism>
<dbReference type="PROSITE" id="PS50213">
    <property type="entry name" value="FAS1"/>
    <property type="match status" value="1"/>
</dbReference>
<feature type="domain" description="FAS1" evidence="3">
    <location>
        <begin position="70"/>
        <end position="232"/>
    </location>
</feature>
<dbReference type="PANTHER" id="PTHR28156:SF1">
    <property type="entry name" value="FAS1 DOMAIN-CONTAINING PROTEIN YDR262W"/>
    <property type="match status" value="1"/>
</dbReference>
<evidence type="ECO:0000313" key="5">
    <source>
        <dbReference type="Proteomes" id="UP000198372"/>
    </source>
</evidence>
<dbReference type="InterPro" id="IPR000782">
    <property type="entry name" value="FAS1_domain"/>
</dbReference>
<evidence type="ECO:0000256" key="2">
    <source>
        <dbReference type="SAM" id="SignalP"/>
    </source>
</evidence>
<name>A0A238F4C4_9BASI</name>
<evidence type="ECO:0000256" key="1">
    <source>
        <dbReference type="ARBA" id="ARBA00022729"/>
    </source>
</evidence>
<reference evidence="5" key="1">
    <citation type="submission" date="2016-09" db="EMBL/GenBank/DDBJ databases">
        <authorList>
            <person name="Jeantristanb JTB J.-T."/>
            <person name="Ricardo R."/>
        </authorList>
    </citation>
    <scope>NUCLEOTIDE SEQUENCE [LARGE SCALE GENOMIC DNA]</scope>
</reference>
<keyword evidence="5" id="KW-1185">Reference proteome</keyword>
<dbReference type="Gene3D" id="2.30.180.10">
    <property type="entry name" value="FAS1 domain"/>
    <property type="match status" value="1"/>
</dbReference>
<dbReference type="AlphaFoldDB" id="A0A238F4C4"/>
<dbReference type="InterPro" id="IPR040200">
    <property type="entry name" value="Mug57-like"/>
</dbReference>
<dbReference type="OrthoDB" id="2534097at2759"/>
<dbReference type="SUPFAM" id="SSF82153">
    <property type="entry name" value="FAS1 domain"/>
    <property type="match status" value="1"/>
</dbReference>
<evidence type="ECO:0000259" key="3">
    <source>
        <dbReference type="PROSITE" id="PS50213"/>
    </source>
</evidence>
<dbReference type="Proteomes" id="UP000198372">
    <property type="component" value="Unassembled WGS sequence"/>
</dbReference>
<dbReference type="InterPro" id="IPR036378">
    <property type="entry name" value="FAS1_dom_sf"/>
</dbReference>
<keyword evidence="1 2" id="KW-0732">Signal</keyword>
<dbReference type="PANTHER" id="PTHR28156">
    <property type="entry name" value="FAS1 DOMAIN-CONTAINING PROTEIN YDR262W"/>
    <property type="match status" value="1"/>
</dbReference>
<proteinExistence type="predicted"/>
<dbReference type="Pfam" id="PF02469">
    <property type="entry name" value="Fasciclin"/>
    <property type="match status" value="1"/>
</dbReference>
<sequence length="239" mass="26288">MKPTLRPLLLLALGSLTTYSWATSIPQQQLQQHPFPPPNAGDRNAYGPAMAMPKANPFLSSSANTVSSASMSLADLLTQSRRSSIFYDYCRDVPSVSSLLNSPPSPSKETMPTLLVPLNSAIIAMGRKPHQTQPTTDSNAPQVRNERQLEEETNEYLSRWVRAHVIQGEVEVGTEGWQDKQYETLDRSSVRFALRNGATTNEERVVVLPGEIEVVGMTRASNGIIYYIAGTLNLRSAQA</sequence>
<gene>
    <name evidence="4" type="ORF">BQ2448_5496</name>
</gene>
<feature type="chain" id="PRO_5013280297" evidence="2">
    <location>
        <begin position="23"/>
        <end position="239"/>
    </location>
</feature>
<dbReference type="EMBL" id="FMSP01000002">
    <property type="protein sequence ID" value="SCV67885.1"/>
    <property type="molecule type" value="Genomic_DNA"/>
</dbReference>
<accession>A0A238F4C4</accession>
<evidence type="ECO:0000313" key="4">
    <source>
        <dbReference type="EMBL" id="SCV67885.1"/>
    </source>
</evidence>
<feature type="signal peptide" evidence="2">
    <location>
        <begin position="1"/>
        <end position="22"/>
    </location>
</feature>
<protein>
    <submittedName>
        <fullName evidence="4">BQ2448_5496 protein</fullName>
    </submittedName>
</protein>
<dbReference type="STRING" id="269621.A0A238F4C4"/>